<dbReference type="PANTHER" id="PTHR46742">
    <property type="entry name" value="LYSINE-RICH COILED-COIL PROTEIN 1"/>
    <property type="match status" value="1"/>
</dbReference>
<sequence>MDDSKVCTPLLAESDAQKNTSNSSYKGSVTDADKVIITNTDSIKVEGVKRDEDLLKGLLADDYCHVCEAVLLFESQRLSHYEGKKHAQRVRVYLQAKRAERTKQEDAAAQVTVHVKVLTLSFRQLRTCCRLFRRWDKQLIYFAADHDNR</sequence>
<dbReference type="InterPro" id="IPR013087">
    <property type="entry name" value="Znf_C2H2_type"/>
</dbReference>
<evidence type="ECO:0000313" key="4">
    <source>
        <dbReference type="EMBL" id="TNM88566.1"/>
    </source>
</evidence>
<dbReference type="EMBL" id="SWLE01000018">
    <property type="protein sequence ID" value="TNM88566.1"/>
    <property type="molecule type" value="Genomic_DNA"/>
</dbReference>
<protein>
    <recommendedName>
        <fullName evidence="2">Lysine-rich coiled-coil protein 1</fullName>
    </recommendedName>
</protein>
<evidence type="ECO:0000256" key="2">
    <source>
        <dbReference type="ARBA" id="ARBA00040329"/>
    </source>
</evidence>
<keyword evidence="5" id="KW-1185">Reference proteome</keyword>
<reference evidence="4 5" key="1">
    <citation type="submission" date="2019-04" db="EMBL/GenBank/DDBJ databases">
        <title>The sequence and de novo assembly of Takifugu bimaculatus genome using PacBio and Hi-C technologies.</title>
        <authorList>
            <person name="Xu P."/>
            <person name="Liu B."/>
            <person name="Zhou Z."/>
        </authorList>
    </citation>
    <scope>NUCLEOTIDE SEQUENCE [LARGE SCALE GENOMIC DNA]</scope>
    <source>
        <strain evidence="4">TB-2018</strain>
        <tissue evidence="4">Muscle</tissue>
    </source>
</reference>
<dbReference type="AlphaFoldDB" id="A0A4Z2BAN1"/>
<dbReference type="Proteomes" id="UP000516260">
    <property type="component" value="Chromosome 5"/>
</dbReference>
<comment type="caution">
    <text evidence="4">The sequence shown here is derived from an EMBL/GenBank/DDBJ whole genome shotgun (WGS) entry which is preliminary data.</text>
</comment>
<dbReference type="GO" id="GO:0008270">
    <property type="term" value="F:zinc ion binding"/>
    <property type="evidence" value="ECO:0007669"/>
    <property type="project" value="InterPro"/>
</dbReference>
<evidence type="ECO:0000256" key="1">
    <source>
        <dbReference type="ARBA" id="ARBA00023054"/>
    </source>
</evidence>
<keyword evidence="1" id="KW-0175">Coiled coil</keyword>
<evidence type="ECO:0000313" key="5">
    <source>
        <dbReference type="Proteomes" id="UP000516260"/>
    </source>
</evidence>
<dbReference type="SUPFAM" id="SSF57667">
    <property type="entry name" value="beta-beta-alpha zinc fingers"/>
    <property type="match status" value="1"/>
</dbReference>
<dbReference type="PANTHER" id="PTHR46742:SF3">
    <property type="entry name" value="LYSINE-RICH COILED-COIL PROTEIN 1"/>
    <property type="match status" value="1"/>
</dbReference>
<organism evidence="4 5">
    <name type="scientific">Takifugu bimaculatus</name>
    <dbReference type="NCBI Taxonomy" id="433685"/>
    <lineage>
        <taxon>Eukaryota</taxon>
        <taxon>Metazoa</taxon>
        <taxon>Chordata</taxon>
        <taxon>Craniata</taxon>
        <taxon>Vertebrata</taxon>
        <taxon>Euteleostomi</taxon>
        <taxon>Actinopterygii</taxon>
        <taxon>Neopterygii</taxon>
        <taxon>Teleostei</taxon>
        <taxon>Neoteleostei</taxon>
        <taxon>Acanthomorphata</taxon>
        <taxon>Eupercaria</taxon>
        <taxon>Tetraodontiformes</taxon>
        <taxon>Tetradontoidea</taxon>
        <taxon>Tetraodontidae</taxon>
        <taxon>Takifugu</taxon>
    </lineage>
</organism>
<name>A0A4Z2BAN1_9TELE</name>
<dbReference type="Gene3D" id="3.30.160.60">
    <property type="entry name" value="Classic Zinc Finger"/>
    <property type="match status" value="1"/>
</dbReference>
<dbReference type="GO" id="GO:0003676">
    <property type="term" value="F:nucleic acid binding"/>
    <property type="evidence" value="ECO:0007669"/>
    <property type="project" value="InterPro"/>
</dbReference>
<feature type="domain" description="U1-type" evidence="3">
    <location>
        <begin position="59"/>
        <end position="93"/>
    </location>
</feature>
<dbReference type="Pfam" id="PF12874">
    <property type="entry name" value="zf-met"/>
    <property type="match status" value="1"/>
</dbReference>
<proteinExistence type="predicted"/>
<dbReference type="InterPro" id="IPR036236">
    <property type="entry name" value="Znf_C2H2_sf"/>
</dbReference>
<dbReference type="InterPro" id="IPR003604">
    <property type="entry name" value="Matrin/U1-like-C_Znf_C2H2"/>
</dbReference>
<gene>
    <name evidence="4" type="ORF">fugu_004820</name>
</gene>
<evidence type="ECO:0000259" key="3">
    <source>
        <dbReference type="SMART" id="SM00451"/>
    </source>
</evidence>
<dbReference type="SMART" id="SM00451">
    <property type="entry name" value="ZnF_U1"/>
    <property type="match status" value="1"/>
</dbReference>
<accession>A0A4Z2BAN1</accession>